<accession>A0A2G3DW03</accession>
<dbReference type="RefSeq" id="WP_099391950.1">
    <property type="nucleotide sequence ID" value="NZ_PDYF01000011.1"/>
</dbReference>
<protein>
    <submittedName>
        <fullName evidence="2">Uncharacterized protein</fullName>
    </submittedName>
</protein>
<organism evidence="2 3">
    <name type="scientific">Pseudobutyrivibrio ruminis</name>
    <dbReference type="NCBI Taxonomy" id="46206"/>
    <lineage>
        <taxon>Bacteria</taxon>
        <taxon>Bacillati</taxon>
        <taxon>Bacillota</taxon>
        <taxon>Clostridia</taxon>
        <taxon>Lachnospirales</taxon>
        <taxon>Lachnospiraceae</taxon>
        <taxon>Pseudobutyrivibrio</taxon>
    </lineage>
</organism>
<sequence length="192" mass="22423">MNIKLQGIDLLGNLGLKSTQDRLNRQAERDNKIAFFEQQKENLKNMKADTIDEIARKLDLFHGYEDQIAAAKMEYNNSQIFHVFDEAQELAEKIAEAAEKNKPKTSEERREDMIEEATGVENDGMLDELMDNLTEEVEEVTEEMVEELQETSEEALSEEELEQAKLLKDEQFEKLEQEKDIPENYKPFDFRI</sequence>
<proteinExistence type="predicted"/>
<dbReference type="Proteomes" id="UP000225889">
    <property type="component" value="Unassembled WGS sequence"/>
</dbReference>
<evidence type="ECO:0000313" key="2">
    <source>
        <dbReference type="EMBL" id="PHU35206.1"/>
    </source>
</evidence>
<gene>
    <name evidence="2" type="ORF">CSX01_07725</name>
</gene>
<feature type="coiled-coil region" evidence="1">
    <location>
        <begin position="130"/>
        <end position="178"/>
    </location>
</feature>
<evidence type="ECO:0000313" key="3">
    <source>
        <dbReference type="Proteomes" id="UP000225889"/>
    </source>
</evidence>
<reference evidence="2 3" key="1">
    <citation type="submission" date="2017-10" db="EMBL/GenBank/DDBJ databases">
        <title>Resolving the taxonomy of Roseburia spp., Eubacterium rectale and Agathobacter spp. through phylogenomic analysis.</title>
        <authorList>
            <person name="Sheridan P.O."/>
            <person name="Walker A.W."/>
            <person name="Duncan S.H."/>
            <person name="Scott K.P."/>
            <person name="Toole P.W.O."/>
            <person name="Luis P."/>
            <person name="Flint H.J."/>
        </authorList>
    </citation>
    <scope>NUCLEOTIDE SEQUENCE [LARGE SCALE GENOMIC DNA]</scope>
    <source>
        <strain evidence="2 3">JK626</strain>
    </source>
</reference>
<name>A0A2G3DW03_9FIRM</name>
<reference evidence="2 3" key="2">
    <citation type="submission" date="2017-10" db="EMBL/GenBank/DDBJ databases">
        <authorList>
            <person name="Banno H."/>
            <person name="Chua N.-H."/>
        </authorList>
    </citation>
    <scope>NUCLEOTIDE SEQUENCE [LARGE SCALE GENOMIC DNA]</scope>
    <source>
        <strain evidence="2 3">JK626</strain>
    </source>
</reference>
<evidence type="ECO:0000256" key="1">
    <source>
        <dbReference type="SAM" id="Coils"/>
    </source>
</evidence>
<keyword evidence="1" id="KW-0175">Coiled coil</keyword>
<dbReference type="EMBL" id="PDYF01000011">
    <property type="protein sequence ID" value="PHU35206.1"/>
    <property type="molecule type" value="Genomic_DNA"/>
</dbReference>
<dbReference type="AlphaFoldDB" id="A0A2G3DW03"/>
<comment type="caution">
    <text evidence="2">The sequence shown here is derived from an EMBL/GenBank/DDBJ whole genome shotgun (WGS) entry which is preliminary data.</text>
</comment>